<protein>
    <submittedName>
        <fullName evidence="2">Uncharacterized protein</fullName>
    </submittedName>
</protein>
<feature type="compositionally biased region" description="Low complexity" evidence="1">
    <location>
        <begin position="144"/>
        <end position="163"/>
    </location>
</feature>
<dbReference type="Proteomes" id="UP001444661">
    <property type="component" value="Unassembled WGS sequence"/>
</dbReference>
<keyword evidence="3" id="KW-1185">Reference proteome</keyword>
<evidence type="ECO:0000313" key="2">
    <source>
        <dbReference type="EMBL" id="KAK8017339.1"/>
    </source>
</evidence>
<feature type="region of interest" description="Disordered" evidence="1">
    <location>
        <begin position="195"/>
        <end position="218"/>
    </location>
</feature>
<comment type="caution">
    <text evidence="2">The sequence shown here is derived from an EMBL/GenBank/DDBJ whole genome shotgun (WGS) entry which is preliminary data.</text>
</comment>
<evidence type="ECO:0000313" key="3">
    <source>
        <dbReference type="Proteomes" id="UP001444661"/>
    </source>
</evidence>
<sequence>MRSSASCIPRRTQLSRRSRNSRRTCSQCELATWHASARQLGMTTAKGACQKASPSSPLATKPIRPGICVALLNGPALRPRAWTTYDFSICFVPASVFNAICGPWFDRSQGFASGQGLRCRILPHHPMVLTRRLRGVPATARSAAAMAKSPCSSSSETESDFSSMPDPMPASVATVVEATVTTVATEAATATATATASLSAATTQHGQCPRRNTRRRSP</sequence>
<reference evidence="2 3" key="1">
    <citation type="submission" date="2023-01" db="EMBL/GenBank/DDBJ databases">
        <title>Analysis of 21 Apiospora genomes using comparative genomics revels a genus with tremendous synthesis potential of carbohydrate active enzymes and secondary metabolites.</title>
        <authorList>
            <person name="Sorensen T."/>
        </authorList>
    </citation>
    <scope>NUCLEOTIDE SEQUENCE [LARGE SCALE GENOMIC DNA]</scope>
    <source>
        <strain evidence="2 3">CBS 33761</strain>
    </source>
</reference>
<gene>
    <name evidence="2" type="ORF">PG993_013665</name>
</gene>
<proteinExistence type="predicted"/>
<feature type="region of interest" description="Disordered" evidence="1">
    <location>
        <begin position="144"/>
        <end position="168"/>
    </location>
</feature>
<accession>A0ABR1RQT3</accession>
<name>A0ABR1RQT3_9PEZI</name>
<dbReference type="EMBL" id="JAQQWK010000013">
    <property type="protein sequence ID" value="KAK8017339.1"/>
    <property type="molecule type" value="Genomic_DNA"/>
</dbReference>
<feature type="non-terminal residue" evidence="2">
    <location>
        <position position="218"/>
    </location>
</feature>
<evidence type="ECO:0000256" key="1">
    <source>
        <dbReference type="SAM" id="MobiDB-lite"/>
    </source>
</evidence>
<organism evidence="2 3">
    <name type="scientific">Apiospora rasikravindrae</name>
    <dbReference type="NCBI Taxonomy" id="990691"/>
    <lineage>
        <taxon>Eukaryota</taxon>
        <taxon>Fungi</taxon>
        <taxon>Dikarya</taxon>
        <taxon>Ascomycota</taxon>
        <taxon>Pezizomycotina</taxon>
        <taxon>Sordariomycetes</taxon>
        <taxon>Xylariomycetidae</taxon>
        <taxon>Amphisphaeriales</taxon>
        <taxon>Apiosporaceae</taxon>
        <taxon>Apiospora</taxon>
    </lineage>
</organism>